<protein>
    <submittedName>
        <fullName evidence="5">3-carboxy-cis,cis-muconate cycloisomerase</fullName>
    </submittedName>
</protein>
<keyword evidence="5" id="KW-0413">Isomerase</keyword>
<accession>A0A1X1TVL2</accession>
<dbReference type="InterPro" id="IPR022761">
    <property type="entry name" value="Fumarate_lyase_N"/>
</dbReference>
<dbReference type="EMBL" id="LQOV01000034">
    <property type="protein sequence ID" value="ORV48418.1"/>
    <property type="molecule type" value="Genomic_DNA"/>
</dbReference>
<proteinExistence type="inferred from homology"/>
<dbReference type="RefSeq" id="WP_085226869.1">
    <property type="nucleotide sequence ID" value="NZ_AP022576.1"/>
</dbReference>
<evidence type="ECO:0000256" key="3">
    <source>
        <dbReference type="SAM" id="Phobius"/>
    </source>
</evidence>
<dbReference type="Proteomes" id="UP000193010">
    <property type="component" value="Unassembled WGS sequence"/>
</dbReference>
<sequence>MSNLLWPGDRRAGEHMTDRALLASMVAVESAWLVALAATGLAPAGAENADLSQLVGHQDLAALAAGAEDGGNPIVGLVQLLRQRAEPGIGPWIHRGLTSQDVVDTALMLGVRAAADELRTQLREQISALINLANEHRGTPMVARTLTQQAAPTTFGAKAAGWCDGVVDAYERLCALITPIQVGGAVGTWSATTELATLLTGATDPGEVAEQVMRRAAATLGLDARAPWHTTRTPVTAAADAFLGCTDSWGRIASDVLTLVRPEIGELSEPPAEHRGGSSSMPHKRNPVLSVLIRRAAISAPQLAATLHTAAALANDERPDGAWHAEWDTLRILARRTVIAGSQSAELLAGLQVHAPRMAENLGAADVLGEQQAIADLAATPPSPTYFGAVDRLIDESLRRAERVVGQGGHRIP</sequence>
<keyword evidence="3" id="KW-0812">Transmembrane</keyword>
<dbReference type="InterPro" id="IPR000362">
    <property type="entry name" value="Fumarate_lyase_fam"/>
</dbReference>
<dbReference type="InterPro" id="IPR020557">
    <property type="entry name" value="Fumarate_lyase_CS"/>
</dbReference>
<reference evidence="5 6" key="1">
    <citation type="submission" date="2016-01" db="EMBL/GenBank/DDBJ databases">
        <title>The new phylogeny of the genus Mycobacterium.</title>
        <authorList>
            <person name="Tarcisio F."/>
            <person name="Conor M."/>
            <person name="Antonella G."/>
            <person name="Elisabetta G."/>
            <person name="Giulia F.S."/>
            <person name="Sara T."/>
            <person name="Anna F."/>
            <person name="Clotilde B."/>
            <person name="Roberto B."/>
            <person name="Veronica D.S."/>
            <person name="Fabio R."/>
            <person name="Monica P."/>
            <person name="Olivier J."/>
            <person name="Enrico T."/>
            <person name="Nicola S."/>
        </authorList>
    </citation>
    <scope>NUCLEOTIDE SEQUENCE [LARGE SCALE GENOMIC DNA]</scope>
    <source>
        <strain evidence="5 6">DSM 44852</strain>
    </source>
</reference>
<comment type="similarity">
    <text evidence="2">Belongs to the class-II fumarase/aspartase family.</text>
</comment>
<comment type="caution">
    <text evidence="5">The sequence shown here is derived from an EMBL/GenBank/DDBJ whole genome shotgun (WGS) entry which is preliminary data.</text>
</comment>
<dbReference type="PANTHER" id="PTHR43172">
    <property type="entry name" value="ADENYLOSUCCINATE LYASE"/>
    <property type="match status" value="1"/>
</dbReference>
<dbReference type="PROSITE" id="PS00163">
    <property type="entry name" value="FUMARATE_LYASES"/>
    <property type="match status" value="1"/>
</dbReference>
<gene>
    <name evidence="5" type="ORF">AWC05_07895</name>
</gene>
<keyword evidence="3" id="KW-1133">Transmembrane helix</keyword>
<organism evidence="5 6">
    <name type="scientific">Mycobacterium florentinum</name>
    <dbReference type="NCBI Taxonomy" id="292462"/>
    <lineage>
        <taxon>Bacteria</taxon>
        <taxon>Bacillati</taxon>
        <taxon>Actinomycetota</taxon>
        <taxon>Actinomycetes</taxon>
        <taxon>Mycobacteriales</taxon>
        <taxon>Mycobacteriaceae</taxon>
        <taxon>Mycobacterium</taxon>
        <taxon>Mycobacterium simiae complex</taxon>
    </lineage>
</organism>
<keyword evidence="6" id="KW-1185">Reference proteome</keyword>
<evidence type="ECO:0000256" key="1">
    <source>
        <dbReference type="ARBA" id="ARBA00023239"/>
    </source>
</evidence>
<dbReference type="AlphaFoldDB" id="A0A1X1TVL2"/>
<keyword evidence="1" id="KW-0456">Lyase</keyword>
<dbReference type="SUPFAM" id="SSF48557">
    <property type="entry name" value="L-aspartase-like"/>
    <property type="match status" value="1"/>
</dbReference>
<feature type="transmembrane region" description="Helical" evidence="3">
    <location>
        <begin position="20"/>
        <end position="42"/>
    </location>
</feature>
<dbReference type="GO" id="GO:0016853">
    <property type="term" value="F:isomerase activity"/>
    <property type="evidence" value="ECO:0007669"/>
    <property type="project" value="UniProtKB-KW"/>
</dbReference>
<dbReference type="InterPro" id="IPR008948">
    <property type="entry name" value="L-Aspartase-like"/>
</dbReference>
<dbReference type="Pfam" id="PF00206">
    <property type="entry name" value="Lyase_1"/>
    <property type="match status" value="1"/>
</dbReference>
<dbReference type="PANTHER" id="PTHR43172:SF2">
    <property type="entry name" value="ADENYLOSUCCINATE LYASE C-TERMINAL DOMAIN-CONTAINING PROTEIN"/>
    <property type="match status" value="1"/>
</dbReference>
<dbReference type="GO" id="GO:0016829">
    <property type="term" value="F:lyase activity"/>
    <property type="evidence" value="ECO:0007669"/>
    <property type="project" value="UniProtKB-KW"/>
</dbReference>
<name>A0A1X1TVL2_MYCFL</name>
<evidence type="ECO:0000256" key="2">
    <source>
        <dbReference type="ARBA" id="ARBA00034772"/>
    </source>
</evidence>
<dbReference type="OrthoDB" id="9768878at2"/>
<evidence type="ECO:0000313" key="6">
    <source>
        <dbReference type="Proteomes" id="UP000193010"/>
    </source>
</evidence>
<evidence type="ECO:0000313" key="5">
    <source>
        <dbReference type="EMBL" id="ORV48418.1"/>
    </source>
</evidence>
<dbReference type="Gene3D" id="1.20.200.10">
    <property type="entry name" value="Fumarase/aspartase (Central domain)"/>
    <property type="match status" value="1"/>
</dbReference>
<dbReference type="PRINTS" id="PR00149">
    <property type="entry name" value="FUMRATELYASE"/>
</dbReference>
<keyword evidence="3" id="KW-0472">Membrane</keyword>
<feature type="domain" description="Fumarate lyase N-terminal" evidence="4">
    <location>
        <begin position="89"/>
        <end position="297"/>
    </location>
</feature>
<dbReference type="STRING" id="292462.AWC05_07895"/>
<evidence type="ECO:0000259" key="4">
    <source>
        <dbReference type="Pfam" id="PF00206"/>
    </source>
</evidence>